<evidence type="ECO:0000259" key="6">
    <source>
        <dbReference type="PROSITE" id="PS51380"/>
    </source>
</evidence>
<evidence type="ECO:0000313" key="8">
    <source>
        <dbReference type="Proteomes" id="UP000215305"/>
    </source>
</evidence>
<proteinExistence type="predicted"/>
<dbReference type="Proteomes" id="UP000215305">
    <property type="component" value="Unassembled WGS sequence"/>
</dbReference>
<dbReference type="PANTHER" id="PTHR10783:SF46">
    <property type="entry name" value="PROTEIN ERD1 HOMOLOG 2"/>
    <property type="match status" value="1"/>
</dbReference>
<feature type="transmembrane region" description="Helical" evidence="5">
    <location>
        <begin position="12"/>
        <end position="33"/>
    </location>
</feature>
<evidence type="ECO:0000256" key="5">
    <source>
        <dbReference type="SAM" id="Phobius"/>
    </source>
</evidence>
<evidence type="ECO:0000256" key="3">
    <source>
        <dbReference type="ARBA" id="ARBA00022989"/>
    </source>
</evidence>
<dbReference type="GO" id="GO:0005737">
    <property type="term" value="C:cytoplasm"/>
    <property type="evidence" value="ECO:0007669"/>
    <property type="project" value="TreeGrafter"/>
</dbReference>
<dbReference type="GO" id="GO:0016020">
    <property type="term" value="C:membrane"/>
    <property type="evidence" value="ECO:0007669"/>
    <property type="project" value="UniProtKB-SubCell"/>
</dbReference>
<keyword evidence="4 5" id="KW-0472">Membrane</keyword>
<dbReference type="VEuPathDB" id="FungiDB:CDV56_107234"/>
<dbReference type="EMBL" id="NKHU02000004">
    <property type="protein sequence ID" value="RHZ67918.1"/>
    <property type="molecule type" value="Genomic_DNA"/>
</dbReference>
<dbReference type="PANTHER" id="PTHR10783">
    <property type="entry name" value="XENOTROPIC AND POLYTROPIC RETROVIRUS RECEPTOR 1-RELATED"/>
    <property type="match status" value="1"/>
</dbReference>
<protein>
    <recommendedName>
        <fullName evidence="6">EXS domain-containing protein</fullName>
    </recommendedName>
</protein>
<dbReference type="RefSeq" id="XP_026618829.1">
    <property type="nucleotide sequence ID" value="XM_026760853.1"/>
</dbReference>
<keyword evidence="2 5" id="KW-0812">Transmembrane</keyword>
<evidence type="ECO:0000256" key="4">
    <source>
        <dbReference type="ARBA" id="ARBA00023136"/>
    </source>
</evidence>
<accession>A0A397I108</accession>
<dbReference type="AlphaFoldDB" id="A0A397I108"/>
<keyword evidence="3 5" id="KW-1133">Transmembrane helix</keyword>
<feature type="transmembrane region" description="Helical" evidence="5">
    <location>
        <begin position="95"/>
        <end position="114"/>
    </location>
</feature>
<evidence type="ECO:0000256" key="2">
    <source>
        <dbReference type="ARBA" id="ARBA00022692"/>
    </source>
</evidence>
<evidence type="ECO:0000313" key="7">
    <source>
        <dbReference type="EMBL" id="RHZ67918.1"/>
    </source>
</evidence>
<feature type="transmembrane region" description="Helical" evidence="5">
    <location>
        <begin position="126"/>
        <end position="143"/>
    </location>
</feature>
<dbReference type="OrthoDB" id="2159384at2759"/>
<dbReference type="InterPro" id="IPR004342">
    <property type="entry name" value="EXS_C"/>
</dbReference>
<keyword evidence="8" id="KW-1185">Reference proteome</keyword>
<dbReference type="GeneID" id="38129208"/>
<dbReference type="PROSITE" id="PS51380">
    <property type="entry name" value="EXS"/>
    <property type="match status" value="1"/>
</dbReference>
<comment type="caution">
    <text evidence="7">The sequence shown here is derived from an EMBL/GenBank/DDBJ whole genome shotgun (WGS) entry which is preliminary data.</text>
</comment>
<reference evidence="7" key="1">
    <citation type="submission" date="2018-08" db="EMBL/GenBank/DDBJ databases">
        <title>Draft genome sequence of azole-resistant Aspergillus thermomutatus (Neosartorya pseudofischeri) strain HMR AF 39, isolated from a human nasal aspirate.</title>
        <authorList>
            <person name="Parent-Michaud M."/>
            <person name="Dufresne P.J."/>
            <person name="Fournier E."/>
            <person name="Martineau C."/>
            <person name="Moreira S."/>
            <person name="Perkins V."/>
            <person name="De Repentigny L."/>
            <person name="Dufresne S.F."/>
        </authorList>
    </citation>
    <scope>NUCLEOTIDE SEQUENCE [LARGE SCALE GENOMIC DNA]</scope>
    <source>
        <strain evidence="7">HMR AF 39</strain>
    </source>
</reference>
<comment type="subcellular location">
    <subcellularLocation>
        <location evidence="1">Membrane</location>
        <topology evidence="1">Multi-pass membrane protein</topology>
    </subcellularLocation>
</comment>
<dbReference type="Pfam" id="PF03124">
    <property type="entry name" value="EXS"/>
    <property type="match status" value="1"/>
</dbReference>
<evidence type="ECO:0000256" key="1">
    <source>
        <dbReference type="ARBA" id="ARBA00004141"/>
    </source>
</evidence>
<sequence length="425" mass="48678">MGPDQHAQLDGFSLFLPFPYRVAVILVAGFWGWGANLQYLSRANIVGCAPPFPLIYRESRKEQYAYCFQDLPALVRYPARQTPQQPPHHTSTYRLATLLTAPLLLSLLIFWVFTHGSAERVESLDFIPQSYLFIFFILLILPTNRLSRSGRSRFLGTLRRISVGGLAEAQDGKFGDILLADALTSYSKVLGDLYVTFCMFFTADISSTSKPNRSCGNDYMVPIIIAVPSMIRLRQCLTEYLRVRRAGQRGENKGAQHLANALKYATAFPVIILAAKLRNYNPLEFYGFSEMSLSRLLAFFTFVNSAYSFYWDVSKDWDLTLFTPSRADADCPYGLRRHRFFSDRLYYAAILADLLIRFSWVSRFFPGFVWLSEKEFGIFLLMAFEVARRWMWVFFRAEAEMIRNSRGPATDDILLGEFNGKLDAD</sequence>
<dbReference type="STRING" id="41047.A0A397I108"/>
<feature type="domain" description="EXS" evidence="6">
    <location>
        <begin position="212"/>
        <end position="425"/>
    </location>
</feature>
<gene>
    <name evidence="7" type="ORF">CDV56_107234</name>
</gene>
<name>A0A397I108_ASPTH</name>
<organism evidence="7 8">
    <name type="scientific">Aspergillus thermomutatus</name>
    <name type="common">Neosartorya pseudofischeri</name>
    <dbReference type="NCBI Taxonomy" id="41047"/>
    <lineage>
        <taxon>Eukaryota</taxon>
        <taxon>Fungi</taxon>
        <taxon>Dikarya</taxon>
        <taxon>Ascomycota</taxon>
        <taxon>Pezizomycotina</taxon>
        <taxon>Eurotiomycetes</taxon>
        <taxon>Eurotiomycetidae</taxon>
        <taxon>Eurotiales</taxon>
        <taxon>Aspergillaceae</taxon>
        <taxon>Aspergillus</taxon>
        <taxon>Aspergillus subgen. Fumigati</taxon>
    </lineage>
</organism>